<name>A0A5B0Q5E0_PUCGR</name>
<organism evidence="1 2">
    <name type="scientific">Puccinia graminis f. sp. tritici</name>
    <dbReference type="NCBI Taxonomy" id="56615"/>
    <lineage>
        <taxon>Eukaryota</taxon>
        <taxon>Fungi</taxon>
        <taxon>Dikarya</taxon>
        <taxon>Basidiomycota</taxon>
        <taxon>Pucciniomycotina</taxon>
        <taxon>Pucciniomycetes</taxon>
        <taxon>Pucciniales</taxon>
        <taxon>Pucciniaceae</taxon>
        <taxon>Puccinia</taxon>
    </lineage>
</organism>
<gene>
    <name evidence="1" type="ORF">PGT21_009547</name>
</gene>
<dbReference type="Proteomes" id="UP000324748">
    <property type="component" value="Unassembled WGS sequence"/>
</dbReference>
<evidence type="ECO:0000313" key="1">
    <source>
        <dbReference type="EMBL" id="KAA1108358.1"/>
    </source>
</evidence>
<protein>
    <submittedName>
        <fullName evidence="1">Uncharacterized protein</fullName>
    </submittedName>
</protein>
<dbReference type="EMBL" id="VSWC01000028">
    <property type="protein sequence ID" value="KAA1108358.1"/>
    <property type="molecule type" value="Genomic_DNA"/>
</dbReference>
<accession>A0A5B0Q5E0</accession>
<comment type="caution">
    <text evidence="1">The sequence shown here is derived from an EMBL/GenBank/DDBJ whole genome shotgun (WGS) entry which is preliminary data.</text>
</comment>
<proteinExistence type="predicted"/>
<dbReference type="AlphaFoldDB" id="A0A5B0Q5E0"/>
<evidence type="ECO:0000313" key="2">
    <source>
        <dbReference type="Proteomes" id="UP000324748"/>
    </source>
</evidence>
<keyword evidence="2" id="KW-1185">Reference proteome</keyword>
<reference evidence="1 2" key="1">
    <citation type="submission" date="2019-05" db="EMBL/GenBank/DDBJ databases">
        <title>Emergence of the Ug99 lineage of the wheat stem rust pathogen through somatic hybridization.</title>
        <authorList>
            <person name="Li F."/>
            <person name="Upadhyaya N.M."/>
            <person name="Sperschneider J."/>
            <person name="Matny O."/>
            <person name="Nguyen-Phuc H."/>
            <person name="Mago R."/>
            <person name="Raley C."/>
            <person name="Miller M.E."/>
            <person name="Silverstein K.A.T."/>
            <person name="Henningsen E."/>
            <person name="Hirsch C.D."/>
            <person name="Visser B."/>
            <person name="Pretorius Z.A."/>
            <person name="Steffenson B.J."/>
            <person name="Schwessinger B."/>
            <person name="Dodds P.N."/>
            <person name="Figueroa M."/>
        </authorList>
    </citation>
    <scope>NUCLEOTIDE SEQUENCE [LARGE SCALE GENOMIC DNA]</scope>
    <source>
        <strain evidence="1">21-0</strain>
    </source>
</reference>
<sequence length="357" mass="41871">MSLDYIITAEQVAFHIGFEVSRTNLPVVIKQKTCHFAKFLQDGLEEVINFRYLSNGPTKSRSTFREWDTELCEALRQVQVTKAVDTDEIRKEIKVANLAFDLLQDSSFKDEDQQIVKNQYNSSVKEKLASFQLKNRPTKIIPLHHIPSIWKAVKNTTEREFATMYAGNAEILIRCLRFTQRVVKNLAVFDKIYYAMKVSKISERSLLVEEVKNKFEKSKRFELMSSKEIKKLENLLNLIGNNSDNIDYHGWKKRIFQRMSYLPTELVIILGDMFDDCFRTAILEREDDSTGLKTLLLNLKNSEFCDILRQDLLSDELKKEVDGMWEHSADKYIRKKQEEFIISILSNESNDKRWLLR</sequence>